<dbReference type="InterPro" id="IPR043502">
    <property type="entry name" value="DNA/RNA_pol_sf"/>
</dbReference>
<evidence type="ECO:0000256" key="5">
    <source>
        <dbReference type="ARBA" id="ARBA00022842"/>
    </source>
</evidence>
<comment type="similarity">
    <text evidence="8">Belongs to the bacterial reverse transcriptase family.</text>
</comment>
<dbReference type="CDD" id="cd01651">
    <property type="entry name" value="RT_G2_intron"/>
    <property type="match status" value="1"/>
</dbReference>
<feature type="domain" description="Reverse transcriptase" evidence="10">
    <location>
        <begin position="106"/>
        <end position="333"/>
    </location>
</feature>
<dbReference type="InterPro" id="IPR013597">
    <property type="entry name" value="Mat_intron_G2"/>
</dbReference>
<evidence type="ECO:0000256" key="6">
    <source>
        <dbReference type="ARBA" id="ARBA00022918"/>
    </source>
</evidence>
<gene>
    <name evidence="11" type="primary">ltrA_1</name>
    <name evidence="11" type="ORF">Enr10x_00700</name>
</gene>
<dbReference type="InterPro" id="IPR030931">
    <property type="entry name" value="Group_II_RT_mat"/>
</dbReference>
<dbReference type="SUPFAM" id="SSF56672">
    <property type="entry name" value="DNA/RNA polymerases"/>
    <property type="match status" value="1"/>
</dbReference>
<keyword evidence="7" id="KW-0051">Antiviral defense</keyword>
<evidence type="ECO:0000256" key="8">
    <source>
        <dbReference type="ARBA" id="ARBA00034120"/>
    </source>
</evidence>
<dbReference type="InterPro" id="IPR000123">
    <property type="entry name" value="Reverse_transcriptase_msDNA"/>
</dbReference>
<evidence type="ECO:0000256" key="1">
    <source>
        <dbReference type="ARBA" id="ARBA00012493"/>
    </source>
</evidence>
<dbReference type="EMBL" id="CP037421">
    <property type="protein sequence ID" value="QDT24778.1"/>
    <property type="molecule type" value="Genomic_DNA"/>
</dbReference>
<accession>A0A517PZJ2</accession>
<evidence type="ECO:0000313" key="12">
    <source>
        <dbReference type="Proteomes" id="UP000315647"/>
    </source>
</evidence>
<keyword evidence="6" id="KW-0695">RNA-directed DNA polymerase</keyword>
<organism evidence="11 12">
    <name type="scientific">Gimesia panareensis</name>
    <dbReference type="NCBI Taxonomy" id="2527978"/>
    <lineage>
        <taxon>Bacteria</taxon>
        <taxon>Pseudomonadati</taxon>
        <taxon>Planctomycetota</taxon>
        <taxon>Planctomycetia</taxon>
        <taxon>Planctomycetales</taxon>
        <taxon>Planctomycetaceae</taxon>
        <taxon>Gimesia</taxon>
    </lineage>
</organism>
<dbReference type="GO" id="GO:0046872">
    <property type="term" value="F:metal ion binding"/>
    <property type="evidence" value="ECO:0007669"/>
    <property type="project" value="UniProtKB-KW"/>
</dbReference>
<keyword evidence="2" id="KW-0808">Transferase</keyword>
<evidence type="ECO:0000256" key="2">
    <source>
        <dbReference type="ARBA" id="ARBA00022679"/>
    </source>
</evidence>
<evidence type="ECO:0000256" key="7">
    <source>
        <dbReference type="ARBA" id="ARBA00023118"/>
    </source>
</evidence>
<proteinExistence type="inferred from homology"/>
<evidence type="ECO:0000313" key="11">
    <source>
        <dbReference type="EMBL" id="QDT24778.1"/>
    </source>
</evidence>
<dbReference type="AlphaFoldDB" id="A0A517PZJ2"/>
<dbReference type="Pfam" id="PF00078">
    <property type="entry name" value="RVT_1"/>
    <property type="match status" value="1"/>
</dbReference>
<dbReference type="PROSITE" id="PS50878">
    <property type="entry name" value="RT_POL"/>
    <property type="match status" value="1"/>
</dbReference>
<dbReference type="InterPro" id="IPR000477">
    <property type="entry name" value="RT_dom"/>
</dbReference>
<dbReference type="GO" id="GO:0003723">
    <property type="term" value="F:RNA binding"/>
    <property type="evidence" value="ECO:0007669"/>
    <property type="project" value="InterPro"/>
</dbReference>
<dbReference type="Proteomes" id="UP000315647">
    <property type="component" value="Chromosome"/>
</dbReference>
<dbReference type="Pfam" id="PF08388">
    <property type="entry name" value="GIIM"/>
    <property type="match status" value="1"/>
</dbReference>
<dbReference type="PANTHER" id="PTHR34047:SF8">
    <property type="entry name" value="PROTEIN YKFC"/>
    <property type="match status" value="1"/>
</dbReference>
<dbReference type="GO" id="GO:0003964">
    <property type="term" value="F:RNA-directed DNA polymerase activity"/>
    <property type="evidence" value="ECO:0007669"/>
    <property type="project" value="UniProtKB-KW"/>
</dbReference>
<comment type="catalytic activity">
    <reaction evidence="9">
        <text>DNA(n) + a 2'-deoxyribonucleoside 5'-triphosphate = DNA(n+1) + diphosphate</text>
        <dbReference type="Rhea" id="RHEA:22508"/>
        <dbReference type="Rhea" id="RHEA-COMP:17339"/>
        <dbReference type="Rhea" id="RHEA-COMP:17340"/>
        <dbReference type="ChEBI" id="CHEBI:33019"/>
        <dbReference type="ChEBI" id="CHEBI:61560"/>
        <dbReference type="ChEBI" id="CHEBI:173112"/>
        <dbReference type="EC" id="2.7.7.49"/>
    </reaction>
</comment>
<dbReference type="GO" id="GO:0051607">
    <property type="term" value="P:defense response to virus"/>
    <property type="evidence" value="ECO:0007669"/>
    <property type="project" value="UniProtKB-KW"/>
</dbReference>
<dbReference type="InterPro" id="IPR051083">
    <property type="entry name" value="GrpII_Intron_Splice-Mob/Def"/>
</dbReference>
<reference evidence="11 12" key="1">
    <citation type="submission" date="2019-03" db="EMBL/GenBank/DDBJ databases">
        <title>Deep-cultivation of Planctomycetes and their phenomic and genomic characterization uncovers novel biology.</title>
        <authorList>
            <person name="Wiegand S."/>
            <person name="Jogler M."/>
            <person name="Boedeker C."/>
            <person name="Pinto D."/>
            <person name="Vollmers J."/>
            <person name="Rivas-Marin E."/>
            <person name="Kohn T."/>
            <person name="Peeters S.H."/>
            <person name="Heuer A."/>
            <person name="Rast P."/>
            <person name="Oberbeckmann S."/>
            <person name="Bunk B."/>
            <person name="Jeske O."/>
            <person name="Meyerdierks A."/>
            <person name="Storesund J.E."/>
            <person name="Kallscheuer N."/>
            <person name="Luecker S."/>
            <person name="Lage O.M."/>
            <person name="Pohl T."/>
            <person name="Merkel B.J."/>
            <person name="Hornburger P."/>
            <person name="Mueller R.-W."/>
            <person name="Bruemmer F."/>
            <person name="Labrenz M."/>
            <person name="Spormann A.M."/>
            <person name="Op den Camp H."/>
            <person name="Overmann J."/>
            <person name="Amann R."/>
            <person name="Jetten M.S.M."/>
            <person name="Mascher T."/>
            <person name="Medema M.H."/>
            <person name="Devos D.P."/>
            <person name="Kaster A.-K."/>
            <person name="Ovreas L."/>
            <person name="Rohde M."/>
            <person name="Galperin M.Y."/>
            <person name="Jogler C."/>
        </authorList>
    </citation>
    <scope>NUCLEOTIDE SEQUENCE [LARGE SCALE GENOMIC DNA]</scope>
    <source>
        <strain evidence="11 12">Enr10</strain>
    </source>
</reference>
<dbReference type="EC" id="2.7.7.49" evidence="1"/>
<keyword evidence="4" id="KW-0479">Metal-binding</keyword>
<protein>
    <recommendedName>
        <fullName evidence="1">RNA-directed DNA polymerase</fullName>
        <ecNumber evidence="1">2.7.7.49</ecNumber>
    </recommendedName>
</protein>
<name>A0A517PZJ2_9PLAN</name>
<evidence type="ECO:0000256" key="3">
    <source>
        <dbReference type="ARBA" id="ARBA00022695"/>
    </source>
</evidence>
<evidence type="ECO:0000256" key="9">
    <source>
        <dbReference type="ARBA" id="ARBA00048173"/>
    </source>
</evidence>
<evidence type="ECO:0000259" key="10">
    <source>
        <dbReference type="PROSITE" id="PS50878"/>
    </source>
</evidence>
<dbReference type="PANTHER" id="PTHR34047">
    <property type="entry name" value="NUCLEAR INTRON MATURASE 1, MITOCHONDRIAL-RELATED"/>
    <property type="match status" value="1"/>
</dbReference>
<keyword evidence="5" id="KW-0460">Magnesium</keyword>
<dbReference type="RefSeq" id="WP_145447813.1">
    <property type="nucleotide sequence ID" value="NZ_CP037421.1"/>
</dbReference>
<evidence type="ECO:0000256" key="4">
    <source>
        <dbReference type="ARBA" id="ARBA00022723"/>
    </source>
</evidence>
<dbReference type="NCBIfam" id="TIGR04416">
    <property type="entry name" value="group_II_RT_mat"/>
    <property type="match status" value="1"/>
</dbReference>
<sequence>MKSSESRQLRFVFADNSKESEAAPKADVSAGRSYLLHQADHNLTNETDAPIEDRDANHDRLLERVASLSNLARALLFVARNKGAAGVDGVSTEEVVEAAPDLLPEIRHALISGTYMPGDIRRVWIPKPGGGERGLGIPNVIDRLVQQAVLLQLEPIFEPTFHDSSHGFRRYRGAQTAIAEAKGYFNKGYGITVDIDLSKFFDRVHHQRLLGRISQRVEDGRVLKLVHRMLKAKVVMPDGTCVVSEEGTPQGGPLSPLLSNIVLDELDWELTRRGLKFVRYADDFSVFVRTKRAGDRVMASVQQFIERKLRLVINEEKSSVSAPFDLTFLGFRLRKDSKGIMMILISNRTARRMSVRIRELTPRNWGGSFDACVARVNRYLNGWIGYFRLCTGVGSFSGFDAHIRRRLRAILVRQKKRPRHLFRHLLRRGISQGLAWKSAYRIRGHWKRSASFGIHKAYGNAWFAERLVNLQIRWHEFHPKGAKKQLELF</sequence>
<keyword evidence="12" id="KW-1185">Reference proteome</keyword>
<keyword evidence="3" id="KW-0548">Nucleotidyltransferase</keyword>
<dbReference type="PRINTS" id="PR00866">
    <property type="entry name" value="RNADNAPOLMS"/>
</dbReference>